<dbReference type="RefSeq" id="WP_191696077.1">
    <property type="nucleotide sequence ID" value="NZ_JACSQN010000026.1"/>
</dbReference>
<keyword evidence="2" id="KW-1185">Reference proteome</keyword>
<proteinExistence type="predicted"/>
<gene>
    <name evidence="1" type="ORF">H9649_16900</name>
</gene>
<reference evidence="1 2" key="1">
    <citation type="submission" date="2020-08" db="EMBL/GenBank/DDBJ databases">
        <title>A Genomic Blueprint of the Chicken Gut Microbiome.</title>
        <authorList>
            <person name="Gilroy R."/>
            <person name="Ravi A."/>
            <person name="Getino M."/>
            <person name="Pursley I."/>
            <person name="Horton D.L."/>
            <person name="Alikhan N.-F."/>
            <person name="Baker D."/>
            <person name="Gharbi K."/>
            <person name="Hall N."/>
            <person name="Watson M."/>
            <person name="Adriaenssens E.M."/>
            <person name="Foster-Nyarko E."/>
            <person name="Jarju S."/>
            <person name="Secka A."/>
            <person name="Antonio M."/>
            <person name="Oren A."/>
            <person name="Chaudhuri R."/>
            <person name="La Ragione R.M."/>
            <person name="Hildebrand F."/>
            <person name="Pallen M.J."/>
        </authorList>
    </citation>
    <scope>NUCLEOTIDE SEQUENCE [LARGE SCALE GENOMIC DNA]</scope>
    <source>
        <strain evidence="1 2">Sa2YVA2</strain>
    </source>
</reference>
<dbReference type="EMBL" id="JACSQN010000026">
    <property type="protein sequence ID" value="MBD7986251.1"/>
    <property type="molecule type" value="Genomic_DNA"/>
</dbReference>
<evidence type="ECO:0000313" key="1">
    <source>
        <dbReference type="EMBL" id="MBD7986251.1"/>
    </source>
</evidence>
<sequence>MYLDALDPVRTSPTQLDEATCQSFRVQGESILLKTLLEGARPILTQTQIMDSLVVHTILEDDEMKNHFLQLIDHGHIQIARYPNLKEKNVQGLQTYFLSTLQKGLKDGESFHNYSAFPFLEELRVDVRRKFQQDIIDAVSNHHFSIKTDGVEVEHIEQMEAHLRNLQQFDWTLRGRFTEMGPFTKGFDDLFLRGYQILKSNEHANEEVVALCNEMLAHRTFHNTRSIYYHALEAISPHYSVASKKLVKGLIDMCYNESIASTLPDNKYNMSFETGAEELILCLEGKQEPLHKEEVLLIPSSDKDYFTWESLTDLLVEVEHLQHAKKITRLEALEQYKRQNSIRKPAMKLAKYAALGLAPSLIPLGTGIVEIVTTGLNFIAGDMISEKLKKPSQKEVIQEIQKYREKQKVANQAITFTSVSN</sequence>
<evidence type="ECO:0000313" key="2">
    <source>
        <dbReference type="Proteomes" id="UP000626786"/>
    </source>
</evidence>
<comment type="caution">
    <text evidence="1">The sequence shown here is derived from an EMBL/GenBank/DDBJ whole genome shotgun (WGS) entry which is preliminary data.</text>
</comment>
<protein>
    <submittedName>
        <fullName evidence="1">Uncharacterized protein</fullName>
    </submittedName>
</protein>
<dbReference type="Proteomes" id="UP000626786">
    <property type="component" value="Unassembled WGS sequence"/>
</dbReference>
<accession>A0ABR8UE05</accession>
<name>A0ABR8UE05_9BACL</name>
<organism evidence="1 2">
    <name type="scientific">Sporosarcina quadrami</name>
    <dbReference type="NCBI Taxonomy" id="2762234"/>
    <lineage>
        <taxon>Bacteria</taxon>
        <taxon>Bacillati</taxon>
        <taxon>Bacillota</taxon>
        <taxon>Bacilli</taxon>
        <taxon>Bacillales</taxon>
        <taxon>Caryophanaceae</taxon>
        <taxon>Sporosarcina</taxon>
    </lineage>
</organism>